<keyword evidence="2" id="KW-0472">Membrane</keyword>
<organism evidence="3">
    <name type="scientific">Pyrodinium bahamense</name>
    <dbReference type="NCBI Taxonomy" id="73915"/>
    <lineage>
        <taxon>Eukaryota</taxon>
        <taxon>Sar</taxon>
        <taxon>Alveolata</taxon>
        <taxon>Dinophyceae</taxon>
        <taxon>Gonyaulacales</taxon>
        <taxon>Pyrocystaceae</taxon>
        <taxon>Pyrodinium</taxon>
    </lineage>
</organism>
<protein>
    <recommendedName>
        <fullName evidence="4">Transmembrane protein</fullName>
    </recommendedName>
</protein>
<feature type="transmembrane region" description="Helical" evidence="2">
    <location>
        <begin position="77"/>
        <end position="99"/>
    </location>
</feature>
<dbReference type="EMBL" id="HBEG01019619">
    <property type="protein sequence ID" value="CAD8356538.1"/>
    <property type="molecule type" value="Transcribed_RNA"/>
</dbReference>
<feature type="transmembrane region" description="Helical" evidence="2">
    <location>
        <begin position="326"/>
        <end position="347"/>
    </location>
</feature>
<keyword evidence="2" id="KW-0812">Transmembrane</keyword>
<sequence>MLGAQSAQGVTRPPTFGTLPQAAKSEATPLLDPPNQPAGGKDVLLNTGGKRLAADLTKKHEKGTEDDVHTGYLALRVAVLTGGSCAMLALTLCAVALFYRDWPLWVLITFLLTLLKSLLIYMLFGSKRWHRWLGPLLAAAACAGVVIGLNAYYNYLVYYDFYRTAERHVNVAASDDVLQFEDSGLLSFTTGTRVDATRSVGYQSARKDAKLCVAPIIDSLMGPTDVVSFFAIGVDCCAWRLEFSCGDASDGEAHGGVLRVDLATLLSPITAWAFEDAELVEGFEAALSLQQASFGTAIANQTRLLRWVRDPVAEQDKYRSGAIVSISVWSSILALALLAAGIVGAAGPQKTRRFLRKGHDIMDSELHGEPFHTKNRPGRMRKSDVLFWWL</sequence>
<evidence type="ECO:0000256" key="1">
    <source>
        <dbReference type="SAM" id="MobiDB-lite"/>
    </source>
</evidence>
<feature type="transmembrane region" description="Helical" evidence="2">
    <location>
        <begin position="136"/>
        <end position="153"/>
    </location>
</feature>
<reference evidence="3" key="1">
    <citation type="submission" date="2021-01" db="EMBL/GenBank/DDBJ databases">
        <authorList>
            <person name="Corre E."/>
            <person name="Pelletier E."/>
            <person name="Niang G."/>
            <person name="Scheremetjew M."/>
            <person name="Finn R."/>
            <person name="Kale V."/>
            <person name="Holt S."/>
            <person name="Cochrane G."/>
            <person name="Meng A."/>
            <person name="Brown T."/>
            <person name="Cohen L."/>
        </authorList>
    </citation>
    <scope>NUCLEOTIDE SEQUENCE</scope>
    <source>
        <strain evidence="3">Pbaha01</strain>
    </source>
</reference>
<feature type="region of interest" description="Disordered" evidence="1">
    <location>
        <begin position="1"/>
        <end position="42"/>
    </location>
</feature>
<dbReference type="AlphaFoldDB" id="A0A7S0FFC6"/>
<accession>A0A7S0FFC6</accession>
<evidence type="ECO:0008006" key="4">
    <source>
        <dbReference type="Google" id="ProtNLM"/>
    </source>
</evidence>
<name>A0A7S0FFC6_9DINO</name>
<feature type="transmembrane region" description="Helical" evidence="2">
    <location>
        <begin position="105"/>
        <end position="124"/>
    </location>
</feature>
<keyword evidence="2" id="KW-1133">Transmembrane helix</keyword>
<gene>
    <name evidence="3" type="ORF">PBAH0796_LOCUS11905</name>
</gene>
<evidence type="ECO:0000313" key="3">
    <source>
        <dbReference type="EMBL" id="CAD8356538.1"/>
    </source>
</evidence>
<proteinExistence type="predicted"/>
<evidence type="ECO:0000256" key="2">
    <source>
        <dbReference type="SAM" id="Phobius"/>
    </source>
</evidence>